<protein>
    <submittedName>
        <fullName evidence="1">Uncharacterized protein</fullName>
    </submittedName>
</protein>
<reference evidence="1 2" key="1">
    <citation type="journal article" date="2019" name="Commun. Biol.">
        <title>The bagworm genome reveals a unique fibroin gene that provides high tensile strength.</title>
        <authorList>
            <person name="Kono N."/>
            <person name="Nakamura H."/>
            <person name="Ohtoshi R."/>
            <person name="Tomita M."/>
            <person name="Numata K."/>
            <person name="Arakawa K."/>
        </authorList>
    </citation>
    <scope>NUCLEOTIDE SEQUENCE [LARGE SCALE GENOMIC DNA]</scope>
</reference>
<name>A0A4C1SFG4_EUMVA</name>
<gene>
    <name evidence="1" type="ORF">EVAR_99619_1</name>
</gene>
<sequence>MLLQQGLQDSALERMNYILEGIIQLAVETSMLPIHAQQNETDAHRSLESISQLLIRIKAMVQVARTDEAE</sequence>
<organism evidence="1 2">
    <name type="scientific">Eumeta variegata</name>
    <name type="common">Bagworm moth</name>
    <name type="synonym">Eumeta japonica</name>
    <dbReference type="NCBI Taxonomy" id="151549"/>
    <lineage>
        <taxon>Eukaryota</taxon>
        <taxon>Metazoa</taxon>
        <taxon>Ecdysozoa</taxon>
        <taxon>Arthropoda</taxon>
        <taxon>Hexapoda</taxon>
        <taxon>Insecta</taxon>
        <taxon>Pterygota</taxon>
        <taxon>Neoptera</taxon>
        <taxon>Endopterygota</taxon>
        <taxon>Lepidoptera</taxon>
        <taxon>Glossata</taxon>
        <taxon>Ditrysia</taxon>
        <taxon>Tineoidea</taxon>
        <taxon>Psychidae</taxon>
        <taxon>Oiketicinae</taxon>
        <taxon>Eumeta</taxon>
    </lineage>
</organism>
<evidence type="ECO:0000313" key="2">
    <source>
        <dbReference type="Proteomes" id="UP000299102"/>
    </source>
</evidence>
<proteinExistence type="predicted"/>
<dbReference type="EMBL" id="BGZK01003394">
    <property type="protein sequence ID" value="GBP00825.1"/>
    <property type="molecule type" value="Genomic_DNA"/>
</dbReference>
<dbReference type="AlphaFoldDB" id="A0A4C1SFG4"/>
<comment type="caution">
    <text evidence="1">The sequence shown here is derived from an EMBL/GenBank/DDBJ whole genome shotgun (WGS) entry which is preliminary data.</text>
</comment>
<accession>A0A4C1SFG4</accession>
<evidence type="ECO:0000313" key="1">
    <source>
        <dbReference type="EMBL" id="GBP00825.1"/>
    </source>
</evidence>
<keyword evidence="2" id="KW-1185">Reference proteome</keyword>
<dbReference type="Proteomes" id="UP000299102">
    <property type="component" value="Unassembled WGS sequence"/>
</dbReference>